<evidence type="ECO:0000313" key="3">
    <source>
        <dbReference type="Proteomes" id="UP000053899"/>
    </source>
</evidence>
<dbReference type="AlphaFoldDB" id="I4Z5M4"/>
<feature type="chain" id="PRO_5003698277" evidence="1">
    <location>
        <begin position="22"/>
        <end position="139"/>
    </location>
</feature>
<evidence type="ECO:0000256" key="1">
    <source>
        <dbReference type="SAM" id="SignalP"/>
    </source>
</evidence>
<organism evidence="2 3">
    <name type="scientific">Leptothrix ochracea L12</name>
    <dbReference type="NCBI Taxonomy" id="735332"/>
    <lineage>
        <taxon>Bacteria</taxon>
        <taxon>Pseudomonadati</taxon>
        <taxon>Pseudomonadota</taxon>
        <taxon>Betaproteobacteria</taxon>
        <taxon>Burkholderiales</taxon>
        <taxon>Sphaerotilaceae</taxon>
        <taxon>Leptothrix</taxon>
    </lineage>
</organism>
<protein>
    <submittedName>
        <fullName evidence="2">Uncharacterized protein</fullName>
    </submittedName>
</protein>
<evidence type="ECO:0000313" key="2">
    <source>
        <dbReference type="EMBL" id="EIM31516.1"/>
    </source>
</evidence>
<keyword evidence="1" id="KW-0732">Signal</keyword>
<proteinExistence type="predicted"/>
<sequence>MTQRACTIPANKALFFPLLNAFAFDSPGVCGQDAVHVSVTDLRTLVAPWVTGAQLSAQVDGVPIRHLERFRHQSVVFSISTPNGDLFCNLPQATYGPAVDDGYYVMLKPLPPGDHVVHFQGAQGTFSLDVTYQIKVLPM</sequence>
<gene>
    <name evidence="2" type="ORF">LepocDRAFT_00002470</name>
</gene>
<dbReference type="RefSeq" id="WP_009756637.1">
    <property type="nucleotide sequence ID" value="NZ_JH660679.1"/>
</dbReference>
<dbReference type="GeneID" id="92352225"/>
<keyword evidence="3" id="KW-1185">Reference proteome</keyword>
<dbReference type="EMBL" id="JH660679">
    <property type="protein sequence ID" value="EIM31516.1"/>
    <property type="molecule type" value="Genomic_DNA"/>
</dbReference>
<name>I4Z5M4_9BURK</name>
<feature type="signal peptide" evidence="1">
    <location>
        <begin position="1"/>
        <end position="21"/>
    </location>
</feature>
<dbReference type="OrthoDB" id="5511088at2"/>
<dbReference type="HOGENOM" id="CLU_1842669_0_0_4"/>
<reference evidence="2 3" key="1">
    <citation type="submission" date="2012-04" db="EMBL/GenBank/DDBJ databases">
        <title>Improved High-Quality Draft sequence of Leptothrix ochracea L12.</title>
        <authorList>
            <consortium name="US DOE Joint Genome Institute"/>
            <person name="Lucas S."/>
            <person name="Han J."/>
            <person name="Lapidus A."/>
            <person name="Cheng J.-F."/>
            <person name="Goodwin L."/>
            <person name="Pitluck S."/>
            <person name="Peters L."/>
            <person name="Zeytun A."/>
            <person name="Detter J.C."/>
            <person name="Han C."/>
            <person name="Tapia R."/>
            <person name="Land M."/>
            <person name="Hauser L."/>
            <person name="Kyrpides N."/>
            <person name="Ivanova N."/>
            <person name="Pagani I."/>
            <person name="Stepanauskas R."/>
            <person name="Masland D."/>
            <person name="Poulton N."/>
            <person name="Emerson D."/>
            <person name="Fleming E."/>
            <person name="Woyke T."/>
        </authorList>
    </citation>
    <scope>NUCLEOTIDE SEQUENCE [LARGE SCALE GENOMIC DNA]</scope>
    <source>
        <strain evidence="2 3">L12</strain>
    </source>
</reference>
<accession>I4Z5M4</accession>
<dbReference type="Proteomes" id="UP000053899">
    <property type="component" value="Unassembled WGS sequence"/>
</dbReference>